<reference evidence="20" key="1">
    <citation type="submission" date="2020-04" db="EMBL/GenBank/DDBJ databases">
        <authorList>
            <person name="Neveu A P."/>
        </authorList>
    </citation>
    <scope>NUCLEOTIDE SEQUENCE</scope>
    <source>
        <tissue evidence="20">Whole embryo</tissue>
    </source>
</reference>
<dbReference type="GO" id="GO:0046872">
    <property type="term" value="F:metal ion binding"/>
    <property type="evidence" value="ECO:0007669"/>
    <property type="project" value="UniProtKB-KW"/>
</dbReference>
<dbReference type="InterPro" id="IPR018109">
    <property type="entry name" value="Folylpolyglutamate_synth_CS"/>
</dbReference>
<evidence type="ECO:0000256" key="6">
    <source>
        <dbReference type="ARBA" id="ARBA00022490"/>
    </source>
</evidence>
<evidence type="ECO:0000256" key="9">
    <source>
        <dbReference type="ARBA" id="ARBA00022723"/>
    </source>
</evidence>
<dbReference type="SUPFAM" id="SSF53244">
    <property type="entry name" value="MurD-like peptide ligases, peptide-binding domain"/>
    <property type="match status" value="1"/>
</dbReference>
<keyword evidence="8 17" id="KW-0436">Ligase</keyword>
<dbReference type="InterPro" id="IPR001645">
    <property type="entry name" value="Folylpolyglutamate_synth"/>
</dbReference>
<keyword evidence="14" id="KW-0496">Mitochondrion</keyword>
<evidence type="ECO:0000256" key="8">
    <source>
        <dbReference type="ARBA" id="ARBA00022598"/>
    </source>
</evidence>
<evidence type="ECO:0000313" key="20">
    <source>
        <dbReference type="EMBL" id="CAB3246984.1"/>
    </source>
</evidence>
<dbReference type="NCBIfam" id="TIGR01499">
    <property type="entry name" value="folC"/>
    <property type="match status" value="1"/>
</dbReference>
<evidence type="ECO:0000256" key="5">
    <source>
        <dbReference type="ARBA" id="ARBA00008276"/>
    </source>
</evidence>
<evidence type="ECO:0000256" key="17">
    <source>
        <dbReference type="PIRNR" id="PIRNR038895"/>
    </source>
</evidence>
<feature type="binding site" evidence="18">
    <location>
        <position position="351"/>
    </location>
    <ligand>
        <name>ATP</name>
        <dbReference type="ChEBI" id="CHEBI:30616"/>
    </ligand>
</feature>
<evidence type="ECO:0000256" key="16">
    <source>
        <dbReference type="ARBA" id="ARBA00047493"/>
    </source>
</evidence>
<dbReference type="PANTHER" id="PTHR11136:SF5">
    <property type="entry name" value="FOLYLPOLYGLUTAMATE SYNTHASE, MITOCHONDRIAL"/>
    <property type="match status" value="1"/>
</dbReference>
<evidence type="ECO:0000256" key="13">
    <source>
        <dbReference type="ARBA" id="ARBA00022842"/>
    </source>
</evidence>
<protein>
    <recommendedName>
        <fullName evidence="17">Folylpolyglutamate synthase</fullName>
        <ecNumber evidence="17">6.3.2.17</ecNumber>
    </recommendedName>
    <alternativeName>
        <fullName evidence="17">Folylpoly-gamma-glutamate synthetase</fullName>
    </alternativeName>
    <alternativeName>
        <fullName evidence="17">Tetrahydrofolylpolyglutamate synthase</fullName>
    </alternativeName>
</protein>
<dbReference type="Gene3D" id="3.90.190.20">
    <property type="entry name" value="Mur ligase, C-terminal domain"/>
    <property type="match status" value="1"/>
</dbReference>
<dbReference type="AlphaFoldDB" id="A0A6F9DCE2"/>
<keyword evidence="7 17" id="KW-0554">One-carbon metabolism</keyword>
<dbReference type="GO" id="GO:0005829">
    <property type="term" value="C:cytosol"/>
    <property type="evidence" value="ECO:0007669"/>
    <property type="project" value="TreeGrafter"/>
</dbReference>
<evidence type="ECO:0000256" key="1">
    <source>
        <dbReference type="ARBA" id="ARBA00004273"/>
    </source>
</evidence>
<gene>
    <name evidence="20" type="primary">Fpgs</name>
</gene>
<comment type="catalytic activity">
    <reaction evidence="16 17">
        <text>(6S)-5,6,7,8-tetrahydrofolyl-(gamma-L-Glu)(n) + L-glutamate + ATP = (6S)-5,6,7,8-tetrahydrofolyl-(gamma-L-Glu)(n+1) + ADP + phosphate + H(+)</text>
        <dbReference type="Rhea" id="RHEA:10580"/>
        <dbReference type="Rhea" id="RHEA-COMP:14738"/>
        <dbReference type="Rhea" id="RHEA-COMP:14740"/>
        <dbReference type="ChEBI" id="CHEBI:15378"/>
        <dbReference type="ChEBI" id="CHEBI:29985"/>
        <dbReference type="ChEBI" id="CHEBI:30616"/>
        <dbReference type="ChEBI" id="CHEBI:43474"/>
        <dbReference type="ChEBI" id="CHEBI:141005"/>
        <dbReference type="ChEBI" id="CHEBI:456216"/>
        <dbReference type="EC" id="6.3.2.17"/>
    </reaction>
</comment>
<dbReference type="InterPro" id="IPR036615">
    <property type="entry name" value="Mur_ligase_C_dom_sf"/>
</dbReference>
<evidence type="ECO:0000256" key="7">
    <source>
        <dbReference type="ARBA" id="ARBA00022563"/>
    </source>
</evidence>
<accession>A0A6F9DCE2</accession>
<evidence type="ECO:0000256" key="3">
    <source>
        <dbReference type="ARBA" id="ARBA00004496"/>
    </source>
</evidence>
<comment type="function">
    <text evidence="17">Catalyzes conversion of folates to polyglutamate derivatives allowing concentration of folate compounds in the cell and the intracellular retention of these cofactors, which are important substrates for most of the folate-dependent enzymes that are involved in one-carbon transfer reactions involved in purine, pyrimidine and amino acid synthesis.</text>
</comment>
<keyword evidence="13 19" id="KW-0460">Magnesium</keyword>
<dbReference type="PANTHER" id="PTHR11136">
    <property type="entry name" value="FOLYLPOLYGLUTAMATE SYNTHASE-RELATED"/>
    <property type="match status" value="1"/>
</dbReference>
<evidence type="ECO:0000256" key="14">
    <source>
        <dbReference type="ARBA" id="ARBA00023128"/>
    </source>
</evidence>
<evidence type="ECO:0000256" key="19">
    <source>
        <dbReference type="PIRSR" id="PIRSR038895-2"/>
    </source>
</evidence>
<organism evidence="20">
    <name type="scientific">Phallusia mammillata</name>
    <dbReference type="NCBI Taxonomy" id="59560"/>
    <lineage>
        <taxon>Eukaryota</taxon>
        <taxon>Metazoa</taxon>
        <taxon>Chordata</taxon>
        <taxon>Tunicata</taxon>
        <taxon>Ascidiacea</taxon>
        <taxon>Phlebobranchia</taxon>
        <taxon>Ascidiidae</taxon>
        <taxon>Phallusia</taxon>
    </lineage>
</organism>
<evidence type="ECO:0000256" key="10">
    <source>
        <dbReference type="ARBA" id="ARBA00022741"/>
    </source>
</evidence>
<proteinExistence type="evidence at transcript level"/>
<evidence type="ECO:0000256" key="4">
    <source>
        <dbReference type="ARBA" id="ARBA00005150"/>
    </source>
</evidence>
<feature type="binding site" evidence="19">
    <location>
        <position position="219"/>
    </location>
    <ligand>
        <name>Mg(2+)</name>
        <dbReference type="ChEBI" id="CHEBI:18420"/>
        <label>1</label>
    </ligand>
</feature>
<keyword evidence="10 18" id="KW-0547">Nucleotide-binding</keyword>
<feature type="binding site" evidence="19">
    <location>
        <position position="121"/>
    </location>
    <ligand>
        <name>Mg(2+)</name>
        <dbReference type="ChEBI" id="CHEBI:18420"/>
        <label>1</label>
    </ligand>
</feature>
<dbReference type="PIRSF" id="PIRSF038895">
    <property type="entry name" value="FPGS"/>
    <property type="match status" value="1"/>
</dbReference>
<dbReference type="SUPFAM" id="SSF53623">
    <property type="entry name" value="MurD-like peptide ligases, catalytic domain"/>
    <property type="match status" value="1"/>
</dbReference>
<keyword evidence="11" id="KW-0999">Mitochondrion inner membrane</keyword>
<dbReference type="GO" id="GO:0006730">
    <property type="term" value="P:one-carbon metabolic process"/>
    <property type="evidence" value="ECO:0007669"/>
    <property type="project" value="UniProtKB-KW"/>
</dbReference>
<evidence type="ECO:0000256" key="18">
    <source>
        <dbReference type="PIRSR" id="PIRSR038895-1"/>
    </source>
</evidence>
<keyword evidence="12 18" id="KW-0067">ATP-binding</keyword>
<comment type="pathway">
    <text evidence="4 17">Cofactor biosynthesis; tetrahydrofolylpolyglutamate biosynthesis.</text>
</comment>
<evidence type="ECO:0000256" key="2">
    <source>
        <dbReference type="ARBA" id="ARBA00004305"/>
    </source>
</evidence>
<dbReference type="UniPathway" id="UPA00850"/>
<dbReference type="GO" id="GO:0004326">
    <property type="term" value="F:tetrahydrofolylpolyglutamate synthase activity"/>
    <property type="evidence" value="ECO:0007669"/>
    <property type="project" value="UniProtKB-EC"/>
</dbReference>
<sequence>MYRQTMLLIFRKSIARLSLHSRVTFSTRQIHKMAMIDYPYEEAVKTLNQLQGTQMMPLAKKYEGYGLIAMRNFLARVKITDDDLGGMNIVHVAGTKGKGSTCAFVESILRHHGVKTGFFSSPHLIEVRERFRVAGKPISRELFTSYFWQVYKLLELDKDIYDVEFPSYFYFLTVLGFYIFKHEKVDAAIFEVGIGGTYDCTNVVTNPTVCGVSSLGIDHTNLLGDTIASIAWHKAGIFKSGVSAFTVLQPLNGLEVLQEVAKKKQACLNIAQDFTTYTAKQNVNLGLSGEYQKVNASLAIELANCWLLKQLGVSLFSGEKLDKNTVDGLANCEWNGRAQVIKFDSMTFYLDGAHTMRSVKCATEWFQKESDAEAAKLSKPCTKTLVFNVTKKRDAYSFLSTLYQCNFSKAIFVPNIATLLPTHLNDQNNLQCPVESRLAQVLQNKDEWNALCKDNNDLMVAEQSYVFACIADAIVWMSKGRDDKLQQVAQLLCLENSWPNHPCGSDHLQVLITGSLHLVGGCLRVLKPNLND</sequence>
<dbReference type="Gene3D" id="3.40.1190.10">
    <property type="entry name" value="Mur-like, catalytic domain"/>
    <property type="match status" value="1"/>
</dbReference>
<dbReference type="EMBL" id="LR785262">
    <property type="protein sequence ID" value="CAB3246984.1"/>
    <property type="molecule type" value="mRNA"/>
</dbReference>
<keyword evidence="6" id="KW-0963">Cytoplasm</keyword>
<dbReference type="GO" id="GO:0005743">
    <property type="term" value="C:mitochondrial inner membrane"/>
    <property type="evidence" value="ECO:0007669"/>
    <property type="project" value="UniProtKB-SubCell"/>
</dbReference>
<evidence type="ECO:0000256" key="11">
    <source>
        <dbReference type="ARBA" id="ARBA00022792"/>
    </source>
</evidence>
<keyword evidence="15" id="KW-0472">Membrane</keyword>
<dbReference type="PROSITE" id="PS01011">
    <property type="entry name" value="FOLYLPOLYGLU_SYNT_1"/>
    <property type="match status" value="1"/>
</dbReference>
<comment type="cofactor">
    <cofactor evidence="17">
        <name>a monovalent cation</name>
        <dbReference type="ChEBI" id="CHEBI:60242"/>
    </cofactor>
    <text evidence="17">A monovalent cation.</text>
</comment>
<name>A0A6F9DCE2_9ASCI</name>
<feature type="binding site" evidence="18">
    <location>
        <position position="337"/>
    </location>
    <ligand>
        <name>ATP</name>
        <dbReference type="ChEBI" id="CHEBI:30616"/>
    </ligand>
</feature>
<dbReference type="PROSITE" id="PS01012">
    <property type="entry name" value="FOLYLPOLYGLU_SYNT_2"/>
    <property type="match status" value="1"/>
</dbReference>
<dbReference type="EC" id="6.3.2.17" evidence="17"/>
<dbReference type="GO" id="GO:0005759">
    <property type="term" value="C:mitochondrial matrix"/>
    <property type="evidence" value="ECO:0007669"/>
    <property type="project" value="UniProtKB-SubCell"/>
</dbReference>
<comment type="similarity">
    <text evidence="5 17">Belongs to the folylpolyglutamate synthase family.</text>
</comment>
<dbReference type="GO" id="GO:0005524">
    <property type="term" value="F:ATP binding"/>
    <property type="evidence" value="ECO:0007669"/>
    <property type="project" value="UniProtKB-KW"/>
</dbReference>
<evidence type="ECO:0000256" key="15">
    <source>
        <dbReference type="ARBA" id="ARBA00023136"/>
    </source>
</evidence>
<feature type="binding site" evidence="19">
    <location>
        <position position="191"/>
    </location>
    <ligand>
        <name>Mg(2+)</name>
        <dbReference type="ChEBI" id="CHEBI:18420"/>
        <label>1</label>
    </ligand>
</feature>
<dbReference type="InterPro" id="IPR023600">
    <property type="entry name" value="Folylpolyglutamate_synth_euk"/>
</dbReference>
<dbReference type="InterPro" id="IPR036565">
    <property type="entry name" value="Mur-like_cat_sf"/>
</dbReference>
<evidence type="ECO:0000256" key="12">
    <source>
        <dbReference type="ARBA" id="ARBA00022840"/>
    </source>
</evidence>
<keyword evidence="9 19" id="KW-0479">Metal-binding</keyword>
<comment type="subcellular location">
    <subcellularLocation>
        <location evidence="3">Cytoplasm</location>
    </subcellularLocation>
    <subcellularLocation>
        <location evidence="1">Mitochondrion inner membrane</location>
    </subcellularLocation>
    <subcellularLocation>
        <location evidence="2">Mitochondrion matrix</location>
    </subcellularLocation>
</comment>